<dbReference type="Gene3D" id="2.60.40.420">
    <property type="entry name" value="Cupredoxins - blue copper proteins"/>
    <property type="match status" value="2"/>
</dbReference>
<dbReference type="PANTHER" id="PTHR34883">
    <property type="entry name" value="SERINE-RICH PROTEIN, PUTATIVE-RELATED-RELATED"/>
    <property type="match status" value="1"/>
</dbReference>
<feature type="region of interest" description="Disordered" evidence="1">
    <location>
        <begin position="336"/>
        <end position="356"/>
    </location>
</feature>
<dbReference type="EMBL" id="KV417311">
    <property type="protein sequence ID" value="KZO92335.1"/>
    <property type="molecule type" value="Genomic_DNA"/>
</dbReference>
<feature type="chain" id="PRO_5007887965" description="Cupredoxin" evidence="2">
    <location>
        <begin position="18"/>
        <end position="381"/>
    </location>
</feature>
<accession>A0A167I5W9</accession>
<dbReference type="PANTHER" id="PTHR34883:SF4">
    <property type="entry name" value="CUPREDOXIN"/>
    <property type="match status" value="1"/>
</dbReference>
<evidence type="ECO:0000256" key="2">
    <source>
        <dbReference type="SAM" id="SignalP"/>
    </source>
</evidence>
<protein>
    <recommendedName>
        <fullName evidence="5">Cupredoxin</fullName>
    </recommendedName>
</protein>
<gene>
    <name evidence="3" type="ORF">CALVIDRAFT_567386</name>
</gene>
<proteinExistence type="predicted"/>
<evidence type="ECO:0000313" key="4">
    <source>
        <dbReference type="Proteomes" id="UP000076738"/>
    </source>
</evidence>
<dbReference type="OrthoDB" id="1921208at2759"/>
<dbReference type="InterPro" id="IPR008972">
    <property type="entry name" value="Cupredoxin"/>
</dbReference>
<dbReference type="Proteomes" id="UP000076738">
    <property type="component" value="Unassembled WGS sequence"/>
</dbReference>
<dbReference type="AlphaFoldDB" id="A0A167I5W9"/>
<dbReference type="SUPFAM" id="SSF49503">
    <property type="entry name" value="Cupredoxins"/>
    <property type="match status" value="2"/>
</dbReference>
<keyword evidence="4" id="KW-1185">Reference proteome</keyword>
<evidence type="ECO:0000313" key="3">
    <source>
        <dbReference type="EMBL" id="KZO92335.1"/>
    </source>
</evidence>
<dbReference type="InterPro" id="IPR052953">
    <property type="entry name" value="Ser-rich/MCO-related"/>
</dbReference>
<sequence>MFASAALALSLAALASAQTTHTVTVGQGGLVYTPDTVVAALGDIVQFQFVANNHTATVSSFANPCTAAGGSFTSGFQPVTAGTTNFPEVSYNVQTTDPVWFYCGQKVPVNHCESGMVFAINPPTNGTNTFANFQANAKALANATSSGSSTSAGSSTSSAAASSSSVSIPADVTESLATATFEWQGAPYTTTYSSYPGSPAPTAGVAPTVFNVTVGFNATLTYNPSVVNANIGDIVQFIFPGGNHTATQTSFNFPCVPETNSDGTRVFDTGYEPVGAGVAPVMVNFTVETENPQWFGCMQKKPVFHCGAGMNFAINPPASGDHSFAAFQALAISENGTTTTPTSASPSSGPSQTAAGNGAAGLKVGAGALFTVVAGVFAFLL</sequence>
<keyword evidence="2" id="KW-0732">Signal</keyword>
<dbReference type="STRING" id="1330018.A0A167I5W9"/>
<organism evidence="3 4">
    <name type="scientific">Calocera viscosa (strain TUFC12733)</name>
    <dbReference type="NCBI Taxonomy" id="1330018"/>
    <lineage>
        <taxon>Eukaryota</taxon>
        <taxon>Fungi</taxon>
        <taxon>Dikarya</taxon>
        <taxon>Basidiomycota</taxon>
        <taxon>Agaricomycotina</taxon>
        <taxon>Dacrymycetes</taxon>
        <taxon>Dacrymycetales</taxon>
        <taxon>Dacrymycetaceae</taxon>
        <taxon>Calocera</taxon>
    </lineage>
</organism>
<evidence type="ECO:0000256" key="1">
    <source>
        <dbReference type="SAM" id="MobiDB-lite"/>
    </source>
</evidence>
<reference evidence="3 4" key="1">
    <citation type="journal article" date="2016" name="Mol. Biol. Evol.">
        <title>Comparative Genomics of Early-Diverging Mushroom-Forming Fungi Provides Insights into the Origins of Lignocellulose Decay Capabilities.</title>
        <authorList>
            <person name="Nagy L.G."/>
            <person name="Riley R."/>
            <person name="Tritt A."/>
            <person name="Adam C."/>
            <person name="Daum C."/>
            <person name="Floudas D."/>
            <person name="Sun H."/>
            <person name="Yadav J.S."/>
            <person name="Pangilinan J."/>
            <person name="Larsson K.H."/>
            <person name="Matsuura K."/>
            <person name="Barry K."/>
            <person name="Labutti K."/>
            <person name="Kuo R."/>
            <person name="Ohm R.A."/>
            <person name="Bhattacharya S.S."/>
            <person name="Shirouzu T."/>
            <person name="Yoshinaga Y."/>
            <person name="Martin F.M."/>
            <person name="Grigoriev I.V."/>
            <person name="Hibbett D.S."/>
        </authorList>
    </citation>
    <scope>NUCLEOTIDE SEQUENCE [LARGE SCALE GENOMIC DNA]</scope>
    <source>
        <strain evidence="3 4">TUFC12733</strain>
    </source>
</reference>
<evidence type="ECO:0008006" key="5">
    <source>
        <dbReference type="Google" id="ProtNLM"/>
    </source>
</evidence>
<dbReference type="CDD" id="cd00920">
    <property type="entry name" value="Cupredoxin"/>
    <property type="match status" value="1"/>
</dbReference>
<feature type="signal peptide" evidence="2">
    <location>
        <begin position="1"/>
        <end position="17"/>
    </location>
</feature>
<name>A0A167I5W9_CALVF</name>